<dbReference type="EMBL" id="JABTXI010000008">
    <property type="protein sequence ID" value="MBY3592355.1"/>
    <property type="molecule type" value="Genomic_DNA"/>
</dbReference>
<reference evidence="2 3" key="1">
    <citation type="submission" date="2020-06" db="EMBL/GenBank/DDBJ databases">
        <title>Global-level population genomics: horizontal gene transfer, symbiosis and evolution in Rhizobia.</title>
        <authorList>
            <person name="Gai Y."/>
        </authorList>
    </citation>
    <scope>NUCLEOTIDE SEQUENCE [LARGE SCALE GENOMIC DNA]</scope>
    <source>
        <strain evidence="2 3">PLR6_1b</strain>
    </source>
</reference>
<dbReference type="Proteomes" id="UP000720124">
    <property type="component" value="Unassembled WGS sequence"/>
</dbReference>
<feature type="domain" description="SnoaL-like" evidence="1">
    <location>
        <begin position="13"/>
        <end position="113"/>
    </location>
</feature>
<protein>
    <submittedName>
        <fullName evidence="2">Nuclear transport factor 2 family protein</fullName>
    </submittedName>
</protein>
<name>A0ABS7LM49_9HYPH</name>
<dbReference type="InterPro" id="IPR037401">
    <property type="entry name" value="SnoaL-like"/>
</dbReference>
<evidence type="ECO:0000313" key="3">
    <source>
        <dbReference type="Proteomes" id="UP000720124"/>
    </source>
</evidence>
<evidence type="ECO:0000313" key="2">
    <source>
        <dbReference type="EMBL" id="MBY3592355.1"/>
    </source>
</evidence>
<dbReference type="SUPFAM" id="SSF54427">
    <property type="entry name" value="NTF2-like"/>
    <property type="match status" value="1"/>
</dbReference>
<accession>A0ABS7LM49</accession>
<dbReference type="Gene3D" id="3.10.450.50">
    <property type="match status" value="1"/>
</dbReference>
<sequence length="129" mass="14825">MSTLVLASKEAFIREMFDAVDRQDAAAFVAFLTDNVSFRFGNMPILVGREAVKEGSDAFYNCIRSLKHEYLQFFDNGDSWIVEQTVHYVDRWGRDHSLPCVNVLRFTDGKVSDYRIYMNNSPLFIPPAT</sequence>
<comment type="caution">
    <text evidence="2">The sequence shown here is derived from an EMBL/GenBank/DDBJ whole genome shotgun (WGS) entry which is preliminary data.</text>
</comment>
<gene>
    <name evidence="2" type="ORF">HJA87_21110</name>
</gene>
<keyword evidence="3" id="KW-1185">Reference proteome</keyword>
<dbReference type="InterPro" id="IPR032710">
    <property type="entry name" value="NTF2-like_dom_sf"/>
</dbReference>
<dbReference type="Pfam" id="PF12680">
    <property type="entry name" value="SnoaL_2"/>
    <property type="match status" value="1"/>
</dbReference>
<proteinExistence type="predicted"/>
<organism evidence="2 3">
    <name type="scientific">Rhizobium bangladeshense</name>
    <dbReference type="NCBI Taxonomy" id="1138189"/>
    <lineage>
        <taxon>Bacteria</taxon>
        <taxon>Pseudomonadati</taxon>
        <taxon>Pseudomonadota</taxon>
        <taxon>Alphaproteobacteria</taxon>
        <taxon>Hyphomicrobiales</taxon>
        <taxon>Rhizobiaceae</taxon>
        <taxon>Rhizobium/Agrobacterium group</taxon>
        <taxon>Rhizobium</taxon>
    </lineage>
</organism>
<evidence type="ECO:0000259" key="1">
    <source>
        <dbReference type="Pfam" id="PF12680"/>
    </source>
</evidence>